<dbReference type="AlphaFoldDB" id="A0A2Z7CZM2"/>
<dbReference type="EMBL" id="KQ991027">
    <property type="protein sequence ID" value="KZV52662.1"/>
    <property type="molecule type" value="Genomic_DNA"/>
</dbReference>
<keyword evidence="2" id="KW-1185">Reference proteome</keyword>
<evidence type="ECO:0000313" key="2">
    <source>
        <dbReference type="Proteomes" id="UP000250235"/>
    </source>
</evidence>
<accession>A0A2Z7CZM2</accession>
<name>A0A2Z7CZM2_9LAMI</name>
<reference evidence="1 2" key="1">
    <citation type="journal article" date="2015" name="Proc. Natl. Acad. Sci. U.S.A.">
        <title>The resurrection genome of Boea hygrometrica: A blueprint for survival of dehydration.</title>
        <authorList>
            <person name="Xiao L."/>
            <person name="Yang G."/>
            <person name="Zhang L."/>
            <person name="Yang X."/>
            <person name="Zhao S."/>
            <person name="Ji Z."/>
            <person name="Zhou Q."/>
            <person name="Hu M."/>
            <person name="Wang Y."/>
            <person name="Chen M."/>
            <person name="Xu Y."/>
            <person name="Jin H."/>
            <person name="Xiao X."/>
            <person name="Hu G."/>
            <person name="Bao F."/>
            <person name="Hu Y."/>
            <person name="Wan P."/>
            <person name="Li L."/>
            <person name="Deng X."/>
            <person name="Kuang T."/>
            <person name="Xiang C."/>
            <person name="Zhu J.K."/>
            <person name="Oliver M.J."/>
            <person name="He Y."/>
        </authorList>
    </citation>
    <scope>NUCLEOTIDE SEQUENCE [LARGE SCALE GENOMIC DNA]</scope>
    <source>
        <strain evidence="2">cv. XS01</strain>
    </source>
</reference>
<protein>
    <submittedName>
        <fullName evidence="1">Polyol transporter 1</fullName>
    </submittedName>
</protein>
<organism evidence="1 2">
    <name type="scientific">Dorcoceras hygrometricum</name>
    <dbReference type="NCBI Taxonomy" id="472368"/>
    <lineage>
        <taxon>Eukaryota</taxon>
        <taxon>Viridiplantae</taxon>
        <taxon>Streptophyta</taxon>
        <taxon>Embryophyta</taxon>
        <taxon>Tracheophyta</taxon>
        <taxon>Spermatophyta</taxon>
        <taxon>Magnoliopsida</taxon>
        <taxon>eudicotyledons</taxon>
        <taxon>Gunneridae</taxon>
        <taxon>Pentapetalae</taxon>
        <taxon>asterids</taxon>
        <taxon>lamiids</taxon>
        <taxon>Lamiales</taxon>
        <taxon>Gesneriaceae</taxon>
        <taxon>Didymocarpoideae</taxon>
        <taxon>Trichosporeae</taxon>
        <taxon>Loxocarpinae</taxon>
        <taxon>Dorcoceras</taxon>
    </lineage>
</organism>
<gene>
    <name evidence="1" type="ORF">F511_07055</name>
</gene>
<proteinExistence type="predicted"/>
<evidence type="ECO:0000313" key="1">
    <source>
        <dbReference type="EMBL" id="KZV52662.1"/>
    </source>
</evidence>
<sequence length="73" mass="7649">LLAMMAVGLTKTMFILVATFLFQGLTVRRFPSQGCSMVVAANRVTGGIISTSFVSLSKGIGIGRGFFLYGGIA</sequence>
<dbReference type="Proteomes" id="UP000250235">
    <property type="component" value="Unassembled WGS sequence"/>
</dbReference>
<feature type="non-terminal residue" evidence="1">
    <location>
        <position position="1"/>
    </location>
</feature>